<dbReference type="Proteomes" id="UP000504629">
    <property type="component" value="Unplaced"/>
</dbReference>
<dbReference type="AlphaFoldDB" id="A0A6J2KBK4"/>
<gene>
    <name evidence="3" type="primary">LOC114249603</name>
</gene>
<feature type="signal peptide" evidence="1">
    <location>
        <begin position="1"/>
        <end position="17"/>
    </location>
</feature>
<name>A0A6J2KBK4_BOMMA</name>
<keyword evidence="1" id="KW-0732">Signal</keyword>
<dbReference type="KEGG" id="bman:114249603"/>
<dbReference type="GeneID" id="114249603"/>
<feature type="chain" id="PRO_5027042649" evidence="1">
    <location>
        <begin position="18"/>
        <end position="68"/>
    </location>
</feature>
<accession>A0A6J2KBK4</accession>
<evidence type="ECO:0000313" key="3">
    <source>
        <dbReference type="RefSeq" id="XP_028039038.1"/>
    </source>
</evidence>
<reference evidence="3" key="1">
    <citation type="submission" date="2025-08" db="UniProtKB">
        <authorList>
            <consortium name="RefSeq"/>
        </authorList>
    </citation>
    <scope>IDENTIFICATION</scope>
    <source>
        <tissue evidence="3">Silk gland</tissue>
    </source>
</reference>
<protein>
    <submittedName>
        <fullName evidence="3">Cuticle protein 6.4-like</fullName>
    </submittedName>
</protein>
<dbReference type="RefSeq" id="XP_028039038.1">
    <property type="nucleotide sequence ID" value="XM_028183237.1"/>
</dbReference>
<evidence type="ECO:0000256" key="1">
    <source>
        <dbReference type="SAM" id="SignalP"/>
    </source>
</evidence>
<evidence type="ECO:0000313" key="2">
    <source>
        <dbReference type="Proteomes" id="UP000504629"/>
    </source>
</evidence>
<organism evidence="2 3">
    <name type="scientific">Bombyx mandarina</name>
    <name type="common">Wild silk moth</name>
    <name type="synonym">Wild silkworm</name>
    <dbReference type="NCBI Taxonomy" id="7092"/>
    <lineage>
        <taxon>Eukaryota</taxon>
        <taxon>Metazoa</taxon>
        <taxon>Ecdysozoa</taxon>
        <taxon>Arthropoda</taxon>
        <taxon>Hexapoda</taxon>
        <taxon>Insecta</taxon>
        <taxon>Pterygota</taxon>
        <taxon>Neoptera</taxon>
        <taxon>Endopterygota</taxon>
        <taxon>Lepidoptera</taxon>
        <taxon>Glossata</taxon>
        <taxon>Ditrysia</taxon>
        <taxon>Bombycoidea</taxon>
        <taxon>Bombycidae</taxon>
        <taxon>Bombycinae</taxon>
        <taxon>Bombyx</taxon>
    </lineage>
</organism>
<proteinExistence type="predicted"/>
<sequence length="68" mass="7503">MFAKLFILFAVLVVALARPQQIYSGYGYNNYGYTYPGYVGYPGYSPLAYGSYGGYAASPYNLGYGYGY</sequence>
<keyword evidence="2" id="KW-1185">Reference proteome</keyword>